<dbReference type="STRING" id="35608.A0A2U1NV46"/>
<keyword evidence="1" id="KW-0808">Transferase</keyword>
<evidence type="ECO:0000313" key="2">
    <source>
        <dbReference type="Proteomes" id="UP000245207"/>
    </source>
</evidence>
<dbReference type="Pfam" id="PF14299">
    <property type="entry name" value="PP2"/>
    <property type="match status" value="2"/>
</dbReference>
<name>A0A2U1NV46_ARTAN</name>
<dbReference type="PANTHER" id="PTHR32278">
    <property type="entry name" value="F-BOX DOMAIN-CONTAINING PROTEIN"/>
    <property type="match status" value="1"/>
</dbReference>
<dbReference type="PANTHER" id="PTHR32278:SF135">
    <property type="entry name" value="F-BOX PROTEIN PP2-B12"/>
    <property type="match status" value="1"/>
</dbReference>
<protein>
    <submittedName>
        <fullName evidence="1">Protein kinase domain, Nitrogen network kinase 1, Phloem protein 2-like protein</fullName>
    </submittedName>
</protein>
<proteinExistence type="predicted"/>
<dbReference type="Proteomes" id="UP000245207">
    <property type="component" value="Unassembled WGS sequence"/>
</dbReference>
<organism evidence="1 2">
    <name type="scientific">Artemisia annua</name>
    <name type="common">Sweet wormwood</name>
    <dbReference type="NCBI Taxonomy" id="35608"/>
    <lineage>
        <taxon>Eukaryota</taxon>
        <taxon>Viridiplantae</taxon>
        <taxon>Streptophyta</taxon>
        <taxon>Embryophyta</taxon>
        <taxon>Tracheophyta</taxon>
        <taxon>Spermatophyta</taxon>
        <taxon>Magnoliopsida</taxon>
        <taxon>eudicotyledons</taxon>
        <taxon>Gunneridae</taxon>
        <taxon>Pentapetalae</taxon>
        <taxon>asterids</taxon>
        <taxon>campanulids</taxon>
        <taxon>Asterales</taxon>
        <taxon>Asteraceae</taxon>
        <taxon>Asteroideae</taxon>
        <taxon>Anthemideae</taxon>
        <taxon>Artemisiinae</taxon>
        <taxon>Artemisia</taxon>
    </lineage>
</organism>
<dbReference type="EMBL" id="PKPP01002135">
    <property type="protein sequence ID" value="PWA77382.1"/>
    <property type="molecule type" value="Genomic_DNA"/>
</dbReference>
<evidence type="ECO:0000313" key="1">
    <source>
        <dbReference type="EMBL" id="PWA77382.1"/>
    </source>
</evidence>
<keyword evidence="2" id="KW-1185">Reference proteome</keyword>
<dbReference type="OrthoDB" id="1698672at2759"/>
<dbReference type="InterPro" id="IPR025886">
    <property type="entry name" value="PP2-like"/>
</dbReference>
<comment type="caution">
    <text evidence="1">The sequence shown here is derived from an EMBL/GenBank/DDBJ whole genome shotgun (WGS) entry which is preliminary data.</text>
</comment>
<dbReference type="AlphaFoldDB" id="A0A2U1NV46"/>
<gene>
    <name evidence="1" type="ORF">CTI12_AA220430</name>
</gene>
<keyword evidence="1" id="KW-0418">Kinase</keyword>
<accession>A0A2U1NV46</accession>
<dbReference type="GO" id="GO:0016301">
    <property type="term" value="F:kinase activity"/>
    <property type="evidence" value="ECO:0007669"/>
    <property type="project" value="UniProtKB-KW"/>
</dbReference>
<reference evidence="1 2" key="1">
    <citation type="journal article" date="2018" name="Mol. Plant">
        <title>The genome of Artemisia annua provides insight into the evolution of Asteraceae family and artemisinin biosynthesis.</title>
        <authorList>
            <person name="Shen Q."/>
            <person name="Zhang L."/>
            <person name="Liao Z."/>
            <person name="Wang S."/>
            <person name="Yan T."/>
            <person name="Shi P."/>
            <person name="Liu M."/>
            <person name="Fu X."/>
            <person name="Pan Q."/>
            <person name="Wang Y."/>
            <person name="Lv Z."/>
            <person name="Lu X."/>
            <person name="Zhang F."/>
            <person name="Jiang W."/>
            <person name="Ma Y."/>
            <person name="Chen M."/>
            <person name="Hao X."/>
            <person name="Li L."/>
            <person name="Tang Y."/>
            <person name="Lv G."/>
            <person name="Zhou Y."/>
            <person name="Sun X."/>
            <person name="Brodelius P.E."/>
            <person name="Rose J.K.C."/>
            <person name="Tang K."/>
        </authorList>
    </citation>
    <scope>NUCLEOTIDE SEQUENCE [LARGE SCALE GENOMIC DNA]</scope>
    <source>
        <strain evidence="2">cv. Huhao1</strain>
        <tissue evidence="1">Leaf</tissue>
    </source>
</reference>
<sequence>MQWFSINDKGEHIERIYIEACLNPTAFKTHRRSREFVDSRFPGVFYHVYDSEFNARVRAEYLSPQITYTVNLVFRYSWHSGVNSHNPLRYKLNGENETKILIVDRTTYMIEDQWLIVPLYQFTRQDKIVDLQFVFEYREIPLLVVGFEFQPLEEKAELSNTVFEEYQGILKAASQSLVYKSFEELKEILFKGIHLNGYNTWFSLNEKGEHCHMISMKDCLIPNADFTPRYWYHWCSRFPAGLYLKNNNGFKTHAKTQLLSPSITYTVNLVYKSSSIGEQVYVDLKYRLREETTTYTVYLANKREGDGLYMAELYQFTSHGRIFDLEINFDDHGINIEGVEGILFQPLETVEDQVSKVENIRTISDSESDTYWEQKFPNDFEEILNLSKYSLMWTTKKELYSILRRGFLINNGQEWFTVDKQVKKCLMLSAKATWVMHVKNSACESSHESRFGEVLVITAGDKFELVNEIKPQVLSADTTYGSYFVYKLPQEQSSFEDPLEVNTKYRFSRDVWFVYLVSPPGTPVIRPNFDANSYNPLNRHKLNAVPRQRSDGWMEVKVWQFDTRKTPETVSMHLKLKHPVKKDLSGLIVQGIELRPL</sequence>